<reference evidence="1 2" key="1">
    <citation type="submission" date="2018-02" db="EMBL/GenBank/DDBJ databases">
        <title>Draft genome of wild Prunus yedoensis var. nudiflora.</title>
        <authorList>
            <person name="Baek S."/>
            <person name="Kim J.-H."/>
            <person name="Choi K."/>
            <person name="Kim G.-B."/>
            <person name="Cho A."/>
            <person name="Jang H."/>
            <person name="Shin C.-H."/>
            <person name="Yu H.-J."/>
            <person name="Mun J.-H."/>
        </authorList>
    </citation>
    <scope>NUCLEOTIDE SEQUENCE [LARGE SCALE GENOMIC DNA]</scope>
    <source>
        <strain evidence="2">cv. Jeju island</strain>
        <tissue evidence="1">Leaf</tissue>
    </source>
</reference>
<comment type="caution">
    <text evidence="1">The sequence shown here is derived from an EMBL/GenBank/DDBJ whole genome shotgun (WGS) entry which is preliminary data.</text>
</comment>
<sequence length="69" mass="7712">METNRKFINVVIVICEAVKTIEYREQVLKIQCICCTARSSADFVVDSGWCLSSSLEEGKAAKPVLEWDG</sequence>
<evidence type="ECO:0000313" key="1">
    <source>
        <dbReference type="EMBL" id="PQQ03669.1"/>
    </source>
</evidence>
<gene>
    <name evidence="1" type="ORF">Pyn_40605</name>
</gene>
<accession>A0A314YFA1</accession>
<keyword evidence="2" id="KW-1185">Reference proteome</keyword>
<organism evidence="1 2">
    <name type="scientific">Prunus yedoensis var. nudiflora</name>
    <dbReference type="NCBI Taxonomy" id="2094558"/>
    <lineage>
        <taxon>Eukaryota</taxon>
        <taxon>Viridiplantae</taxon>
        <taxon>Streptophyta</taxon>
        <taxon>Embryophyta</taxon>
        <taxon>Tracheophyta</taxon>
        <taxon>Spermatophyta</taxon>
        <taxon>Magnoliopsida</taxon>
        <taxon>eudicotyledons</taxon>
        <taxon>Gunneridae</taxon>
        <taxon>Pentapetalae</taxon>
        <taxon>rosids</taxon>
        <taxon>fabids</taxon>
        <taxon>Rosales</taxon>
        <taxon>Rosaceae</taxon>
        <taxon>Amygdaloideae</taxon>
        <taxon>Amygdaleae</taxon>
        <taxon>Prunus</taxon>
    </lineage>
</organism>
<dbReference type="AlphaFoldDB" id="A0A314YFA1"/>
<proteinExistence type="predicted"/>
<name>A0A314YFA1_PRUYE</name>
<dbReference type="Proteomes" id="UP000250321">
    <property type="component" value="Unassembled WGS sequence"/>
</dbReference>
<evidence type="ECO:0000313" key="2">
    <source>
        <dbReference type="Proteomes" id="UP000250321"/>
    </source>
</evidence>
<dbReference type="EMBL" id="PJQY01001317">
    <property type="protein sequence ID" value="PQQ03669.1"/>
    <property type="molecule type" value="Genomic_DNA"/>
</dbReference>
<protein>
    <submittedName>
        <fullName evidence="1">Uncharacterized protein</fullName>
    </submittedName>
</protein>